<dbReference type="PROSITE" id="PS50206">
    <property type="entry name" value="RHODANESE_3"/>
    <property type="match status" value="1"/>
</dbReference>
<evidence type="ECO:0000313" key="2">
    <source>
        <dbReference type="EMBL" id="MFD1586773.1"/>
    </source>
</evidence>
<dbReference type="InterPro" id="IPR001763">
    <property type="entry name" value="Rhodanese-like_dom"/>
</dbReference>
<keyword evidence="3" id="KW-1185">Reference proteome</keyword>
<comment type="caution">
    <text evidence="2">The sequence shown here is derived from an EMBL/GenBank/DDBJ whole genome shotgun (WGS) entry which is preliminary data.</text>
</comment>
<gene>
    <name evidence="2" type="ORF">ACFR9U_07250</name>
</gene>
<dbReference type="PANTHER" id="PTHR43031:SF16">
    <property type="entry name" value="OXIDOREDUCTASE"/>
    <property type="match status" value="1"/>
</dbReference>
<proteinExistence type="predicted"/>
<dbReference type="Pfam" id="PF00581">
    <property type="entry name" value="Rhodanese"/>
    <property type="match status" value="1"/>
</dbReference>
<name>A0ABD6CAB5_9EURY</name>
<dbReference type="InterPro" id="IPR050229">
    <property type="entry name" value="GlpE_sulfurtransferase"/>
</dbReference>
<dbReference type="Proteomes" id="UP001597119">
    <property type="component" value="Unassembled WGS sequence"/>
</dbReference>
<sequence length="121" mass="13604">MSTIRPDELAARLGDDGPFLLDIRPRKSYDDRRIEGSTNVPVYGDLRSGDEAALRDRLDEIPDDREVVTVCKQGVVAKRATKILDDEGYDATTLKGGMGGWHGYQHDTLGYKLRSLLWRLL</sequence>
<dbReference type="CDD" id="cd00158">
    <property type="entry name" value="RHOD"/>
    <property type="match status" value="1"/>
</dbReference>
<dbReference type="SMART" id="SM00450">
    <property type="entry name" value="RHOD"/>
    <property type="match status" value="1"/>
</dbReference>
<accession>A0ABD6CAB5</accession>
<evidence type="ECO:0000259" key="1">
    <source>
        <dbReference type="PROSITE" id="PS50206"/>
    </source>
</evidence>
<reference evidence="2 3" key="1">
    <citation type="journal article" date="2019" name="Int. J. Syst. Evol. Microbiol.">
        <title>The Global Catalogue of Microorganisms (GCM) 10K type strain sequencing project: providing services to taxonomists for standard genome sequencing and annotation.</title>
        <authorList>
            <consortium name="The Broad Institute Genomics Platform"/>
            <consortium name="The Broad Institute Genome Sequencing Center for Infectious Disease"/>
            <person name="Wu L."/>
            <person name="Ma J."/>
        </authorList>
    </citation>
    <scope>NUCLEOTIDE SEQUENCE [LARGE SCALE GENOMIC DNA]</scope>
    <source>
        <strain evidence="2 3">CGMCC 1.12125</strain>
    </source>
</reference>
<organism evidence="2 3">
    <name type="scientific">Halorientalis brevis</name>
    <dbReference type="NCBI Taxonomy" id="1126241"/>
    <lineage>
        <taxon>Archaea</taxon>
        <taxon>Methanobacteriati</taxon>
        <taxon>Methanobacteriota</taxon>
        <taxon>Stenosarchaea group</taxon>
        <taxon>Halobacteria</taxon>
        <taxon>Halobacteriales</taxon>
        <taxon>Haloarculaceae</taxon>
        <taxon>Halorientalis</taxon>
    </lineage>
</organism>
<protein>
    <submittedName>
        <fullName evidence="2">Rhodanese-like domain-containing protein</fullName>
    </submittedName>
</protein>
<dbReference type="AlphaFoldDB" id="A0ABD6CAB5"/>
<feature type="domain" description="Rhodanese" evidence="1">
    <location>
        <begin position="14"/>
        <end position="108"/>
    </location>
</feature>
<dbReference type="InterPro" id="IPR036873">
    <property type="entry name" value="Rhodanese-like_dom_sf"/>
</dbReference>
<dbReference type="PANTHER" id="PTHR43031">
    <property type="entry name" value="FAD-DEPENDENT OXIDOREDUCTASE"/>
    <property type="match status" value="1"/>
</dbReference>
<evidence type="ECO:0000313" key="3">
    <source>
        <dbReference type="Proteomes" id="UP001597119"/>
    </source>
</evidence>
<dbReference type="SUPFAM" id="SSF52821">
    <property type="entry name" value="Rhodanese/Cell cycle control phosphatase"/>
    <property type="match status" value="1"/>
</dbReference>
<dbReference type="Gene3D" id="3.40.250.10">
    <property type="entry name" value="Rhodanese-like domain"/>
    <property type="match status" value="1"/>
</dbReference>
<dbReference type="EMBL" id="JBHUDJ010000003">
    <property type="protein sequence ID" value="MFD1586773.1"/>
    <property type="molecule type" value="Genomic_DNA"/>
</dbReference>
<dbReference type="RefSeq" id="WP_247376053.1">
    <property type="nucleotide sequence ID" value="NZ_JALLGV010000001.1"/>
</dbReference>